<evidence type="ECO:0000256" key="5">
    <source>
        <dbReference type="SAM" id="SignalP"/>
    </source>
</evidence>
<evidence type="ECO:0000313" key="7">
    <source>
        <dbReference type="EMBL" id="CUF77790.1"/>
    </source>
</evidence>
<dbReference type="SMART" id="SM00547">
    <property type="entry name" value="ZnF_RBZ"/>
    <property type="match status" value="3"/>
</dbReference>
<evidence type="ECO:0000256" key="4">
    <source>
        <dbReference type="PROSITE-ProRule" id="PRU00322"/>
    </source>
</evidence>
<dbReference type="GO" id="GO:0008270">
    <property type="term" value="F:zinc ion binding"/>
    <property type="evidence" value="ECO:0007669"/>
    <property type="project" value="UniProtKB-KW"/>
</dbReference>
<keyword evidence="3" id="KW-0862">Zinc</keyword>
<dbReference type="InterPro" id="IPR036443">
    <property type="entry name" value="Znf_RanBP2_sf"/>
</dbReference>
<feature type="signal peptide" evidence="5">
    <location>
        <begin position="1"/>
        <end position="17"/>
    </location>
</feature>
<feature type="domain" description="RanBP2-type" evidence="6">
    <location>
        <begin position="56"/>
        <end position="85"/>
    </location>
</feature>
<protein>
    <recommendedName>
        <fullName evidence="6">RanBP2-type domain-containing protein</fullName>
    </recommendedName>
</protein>
<dbReference type="VEuPathDB" id="TriTrypDB:BSAL_65690"/>
<dbReference type="AlphaFoldDB" id="A0A0S4IV00"/>
<keyword evidence="1" id="KW-0479">Metal-binding</keyword>
<gene>
    <name evidence="7" type="ORF">BSAL_65690</name>
</gene>
<dbReference type="PROSITE" id="PS01358">
    <property type="entry name" value="ZF_RANBP2_1"/>
    <property type="match status" value="1"/>
</dbReference>
<dbReference type="EMBL" id="CYKH01000403">
    <property type="protein sequence ID" value="CUF77790.1"/>
    <property type="molecule type" value="Genomic_DNA"/>
</dbReference>
<evidence type="ECO:0000313" key="8">
    <source>
        <dbReference type="Proteomes" id="UP000051952"/>
    </source>
</evidence>
<feature type="chain" id="PRO_5006621618" description="RanBP2-type domain-containing protein" evidence="5">
    <location>
        <begin position="18"/>
        <end position="181"/>
    </location>
</feature>
<evidence type="ECO:0000256" key="2">
    <source>
        <dbReference type="ARBA" id="ARBA00022771"/>
    </source>
</evidence>
<dbReference type="PROSITE" id="PS50199">
    <property type="entry name" value="ZF_RANBP2_2"/>
    <property type="match status" value="1"/>
</dbReference>
<sequence>MRRQHVAALLMSSAVSSLPAIAHLSHHCPRSPSVTAALLTQRRTAANAWTNRSNLKTGDWVCTRCGFVSAASQHRCGDCKATRSESCFLINQLACSQCKSVNHADNATCFSCQQPLSKSVLLAPLSAGGTAGIAAKQAGRLQRPEDVRVVKNWRCAYCGSSNPLVKATCFRCNKIKSAIGR</sequence>
<dbReference type="OrthoDB" id="448399at2759"/>
<dbReference type="Proteomes" id="UP000051952">
    <property type="component" value="Unassembled WGS sequence"/>
</dbReference>
<keyword evidence="2 4" id="KW-0863">Zinc-finger</keyword>
<accession>A0A0S4IV00</accession>
<evidence type="ECO:0000259" key="6">
    <source>
        <dbReference type="PROSITE" id="PS50199"/>
    </source>
</evidence>
<organism evidence="7 8">
    <name type="scientific">Bodo saltans</name>
    <name type="common">Flagellated protozoan</name>
    <dbReference type="NCBI Taxonomy" id="75058"/>
    <lineage>
        <taxon>Eukaryota</taxon>
        <taxon>Discoba</taxon>
        <taxon>Euglenozoa</taxon>
        <taxon>Kinetoplastea</taxon>
        <taxon>Metakinetoplastina</taxon>
        <taxon>Eubodonida</taxon>
        <taxon>Bodonidae</taxon>
        <taxon>Bodo</taxon>
    </lineage>
</organism>
<dbReference type="Pfam" id="PF12773">
    <property type="entry name" value="DZR"/>
    <property type="match status" value="1"/>
</dbReference>
<dbReference type="InterPro" id="IPR025874">
    <property type="entry name" value="DZR"/>
</dbReference>
<keyword evidence="8" id="KW-1185">Reference proteome</keyword>
<proteinExistence type="predicted"/>
<name>A0A0S4IV00_BODSA</name>
<reference evidence="8" key="1">
    <citation type="submission" date="2015-09" db="EMBL/GenBank/DDBJ databases">
        <authorList>
            <consortium name="Pathogen Informatics"/>
        </authorList>
    </citation>
    <scope>NUCLEOTIDE SEQUENCE [LARGE SCALE GENOMIC DNA]</scope>
    <source>
        <strain evidence="8">Lake Konstanz</strain>
    </source>
</reference>
<dbReference type="SUPFAM" id="SSF90209">
    <property type="entry name" value="Ran binding protein zinc finger-like"/>
    <property type="match status" value="1"/>
</dbReference>
<keyword evidence="5" id="KW-0732">Signal</keyword>
<evidence type="ECO:0000256" key="3">
    <source>
        <dbReference type="ARBA" id="ARBA00022833"/>
    </source>
</evidence>
<evidence type="ECO:0000256" key="1">
    <source>
        <dbReference type="ARBA" id="ARBA00022723"/>
    </source>
</evidence>
<dbReference type="InterPro" id="IPR001876">
    <property type="entry name" value="Znf_RanBP2"/>
</dbReference>
<dbReference type="Gene3D" id="4.10.1060.10">
    <property type="entry name" value="Zinc finger, RanBP2-type"/>
    <property type="match status" value="1"/>
</dbReference>